<proteinExistence type="predicted"/>
<dbReference type="RefSeq" id="WP_259433406.1">
    <property type="nucleotide sequence ID" value="NZ_JAVLSM010000023.1"/>
</dbReference>
<dbReference type="EMBL" id="JAVRAA010000023">
    <property type="protein sequence ID" value="MDT0340485.1"/>
    <property type="molecule type" value="Genomic_DNA"/>
</dbReference>
<reference evidence="1" key="1">
    <citation type="submission" date="2023-02" db="EMBL/GenBank/DDBJ databases">
        <title>Description of Herbaspirillum huttiense subsp. nephrolepsisexaltata and Herbaspirillum huttiense subsp. lycopersicon.</title>
        <authorList>
            <person name="Poudel M."/>
            <person name="Sharma A."/>
            <person name="Goss E."/>
            <person name="Tapia J.H."/>
            <person name="Harmon C.M."/>
            <person name="Jones J.B."/>
        </authorList>
    </citation>
    <scope>NUCLEOTIDE SEQUENCE</scope>
    <source>
        <strain evidence="1">NC40101</strain>
    </source>
</reference>
<dbReference type="AlphaFoldDB" id="A0AAE4GEA4"/>
<evidence type="ECO:0000313" key="1">
    <source>
        <dbReference type="EMBL" id="MDT0340485.1"/>
    </source>
</evidence>
<accession>A0AAE4GEA4</accession>
<gene>
    <name evidence="1" type="ORF">RJN63_26890</name>
</gene>
<name>A0AAE4GEA4_9BURK</name>
<protein>
    <submittedName>
        <fullName evidence="1">Uncharacterized protein</fullName>
    </submittedName>
</protein>
<sequence>MHSATNTIDHPFLPQSNARIDNNFWNKDYAMQHAVRHCSQGKFAPSALRRSIESRVGGDPKRVTGHSFWCRMSPVLLQIHFQIVDDPCASLLTGKTFQTVIPARA</sequence>
<organism evidence="1">
    <name type="scientific">Herbaspirillum huttiense subsp. nephrolepidis</name>
    <dbReference type="NCBI Taxonomy" id="3075126"/>
    <lineage>
        <taxon>Bacteria</taxon>
        <taxon>Pseudomonadati</taxon>
        <taxon>Pseudomonadota</taxon>
        <taxon>Betaproteobacteria</taxon>
        <taxon>Burkholderiales</taxon>
        <taxon>Oxalobacteraceae</taxon>
        <taxon>Herbaspirillum</taxon>
    </lineage>
</organism>
<comment type="caution">
    <text evidence="1">The sequence shown here is derived from an EMBL/GenBank/DDBJ whole genome shotgun (WGS) entry which is preliminary data.</text>
</comment>